<dbReference type="GO" id="GO:0000156">
    <property type="term" value="F:phosphorelay response regulator activity"/>
    <property type="evidence" value="ECO:0007669"/>
    <property type="project" value="TreeGrafter"/>
</dbReference>
<accession>A0A094JXH0</accession>
<evidence type="ECO:0000256" key="2">
    <source>
        <dbReference type="ARBA" id="ARBA00023125"/>
    </source>
</evidence>
<dbReference type="GO" id="GO:0006355">
    <property type="term" value="P:regulation of DNA-templated transcription"/>
    <property type="evidence" value="ECO:0007669"/>
    <property type="project" value="TreeGrafter"/>
</dbReference>
<proteinExistence type="predicted"/>
<dbReference type="Pfam" id="PF00072">
    <property type="entry name" value="Response_reg"/>
    <property type="match status" value="1"/>
</dbReference>
<dbReference type="AlphaFoldDB" id="A0A094JXH0"/>
<dbReference type="PANTHER" id="PTHR48111">
    <property type="entry name" value="REGULATOR OF RPOS"/>
    <property type="match status" value="1"/>
</dbReference>
<dbReference type="InterPro" id="IPR011006">
    <property type="entry name" value="CheY-like_superfamily"/>
</dbReference>
<dbReference type="GO" id="GO:0005829">
    <property type="term" value="C:cytosol"/>
    <property type="evidence" value="ECO:0007669"/>
    <property type="project" value="TreeGrafter"/>
</dbReference>
<name>A0A094JXH0_9GAMM</name>
<dbReference type="Gene3D" id="2.40.50.1020">
    <property type="entry name" value="LytTr DNA-binding domain"/>
    <property type="match status" value="1"/>
</dbReference>
<protein>
    <submittedName>
        <fullName evidence="6">Response regulator</fullName>
    </submittedName>
</protein>
<dbReference type="PROSITE" id="PS50930">
    <property type="entry name" value="HTH_LYTTR"/>
    <property type="match status" value="1"/>
</dbReference>
<dbReference type="NCBIfam" id="NF008677">
    <property type="entry name" value="PRK11697.1"/>
    <property type="match status" value="1"/>
</dbReference>
<dbReference type="InterPro" id="IPR001789">
    <property type="entry name" value="Sig_transdc_resp-reg_receiver"/>
</dbReference>
<organism evidence="6 7">
    <name type="scientific">Shewanella mangrovi</name>
    <dbReference type="NCBI Taxonomy" id="1515746"/>
    <lineage>
        <taxon>Bacteria</taxon>
        <taxon>Pseudomonadati</taxon>
        <taxon>Pseudomonadota</taxon>
        <taxon>Gammaproteobacteria</taxon>
        <taxon>Alteromonadales</taxon>
        <taxon>Shewanellaceae</taxon>
        <taxon>Shewanella</taxon>
    </lineage>
</organism>
<dbReference type="STRING" id="1515746.HR45_12060"/>
<feature type="domain" description="HTH LytTR-type" evidence="5">
    <location>
        <begin position="135"/>
        <end position="235"/>
    </location>
</feature>
<dbReference type="PANTHER" id="PTHR48111:SF3">
    <property type="entry name" value="TRANSCRIPTIONAL REGULATORY PROTEIN BTSR"/>
    <property type="match status" value="1"/>
</dbReference>
<dbReference type="eggNOG" id="COG3279">
    <property type="taxonomic scope" value="Bacteria"/>
</dbReference>
<dbReference type="PROSITE" id="PS50110">
    <property type="entry name" value="RESPONSE_REGULATORY"/>
    <property type="match status" value="1"/>
</dbReference>
<dbReference type="RefSeq" id="WP_037443177.1">
    <property type="nucleotide sequence ID" value="NZ_JPEO01000008.1"/>
</dbReference>
<evidence type="ECO:0000256" key="3">
    <source>
        <dbReference type="PROSITE-ProRule" id="PRU00169"/>
    </source>
</evidence>
<sequence>MIRCLLVDDELYAREALAELLATENDIEIIGQCANAVEAIQMINREKPDLVFLDIQMPRISGMELIAMLDPEQLPRIVFVTAYDEFAVKAFDNHAFDYLLKPLDEKRLQQTLSKVRRDLTPQLLTPVMPVHLEHLPCYCGSKLKIIAVKDVEFAFSDLTGVHIATAKEQVHTELTLKVLEEKTPLLRCHRQYLVAPSAIAEIEVLDTGGEVTTHSEAKIPVSRRYLKPLKQAFGFN</sequence>
<evidence type="ECO:0000313" key="7">
    <source>
        <dbReference type="Proteomes" id="UP000029264"/>
    </source>
</evidence>
<dbReference type="SMART" id="SM00850">
    <property type="entry name" value="LytTR"/>
    <property type="match status" value="1"/>
</dbReference>
<dbReference type="SMART" id="SM00448">
    <property type="entry name" value="REC"/>
    <property type="match status" value="1"/>
</dbReference>
<evidence type="ECO:0000259" key="5">
    <source>
        <dbReference type="PROSITE" id="PS50930"/>
    </source>
</evidence>
<dbReference type="OrthoDB" id="236568at2"/>
<dbReference type="Proteomes" id="UP000029264">
    <property type="component" value="Unassembled WGS sequence"/>
</dbReference>
<dbReference type="InterPro" id="IPR007492">
    <property type="entry name" value="LytTR_DNA-bd_dom"/>
</dbReference>
<dbReference type="Gene3D" id="3.40.50.2300">
    <property type="match status" value="1"/>
</dbReference>
<dbReference type="Pfam" id="PF04397">
    <property type="entry name" value="LytTR"/>
    <property type="match status" value="1"/>
</dbReference>
<dbReference type="GO" id="GO:0032993">
    <property type="term" value="C:protein-DNA complex"/>
    <property type="evidence" value="ECO:0007669"/>
    <property type="project" value="TreeGrafter"/>
</dbReference>
<feature type="modified residue" description="4-aspartylphosphate" evidence="3">
    <location>
        <position position="54"/>
    </location>
</feature>
<evidence type="ECO:0000256" key="1">
    <source>
        <dbReference type="ARBA" id="ARBA00023012"/>
    </source>
</evidence>
<evidence type="ECO:0000259" key="4">
    <source>
        <dbReference type="PROSITE" id="PS50110"/>
    </source>
</evidence>
<dbReference type="InterPro" id="IPR039420">
    <property type="entry name" value="WalR-like"/>
</dbReference>
<dbReference type="CDD" id="cd17532">
    <property type="entry name" value="REC_LytTR_AlgR-like"/>
    <property type="match status" value="1"/>
</dbReference>
<evidence type="ECO:0000313" key="6">
    <source>
        <dbReference type="EMBL" id="KFZ37141.1"/>
    </source>
</evidence>
<dbReference type="EMBL" id="JPEO01000008">
    <property type="protein sequence ID" value="KFZ37141.1"/>
    <property type="molecule type" value="Genomic_DNA"/>
</dbReference>
<dbReference type="SUPFAM" id="SSF52172">
    <property type="entry name" value="CheY-like"/>
    <property type="match status" value="1"/>
</dbReference>
<gene>
    <name evidence="6" type="ORF">HR45_12060</name>
</gene>
<keyword evidence="2" id="KW-0238">DNA-binding</keyword>
<comment type="caution">
    <text evidence="6">The sequence shown here is derived from an EMBL/GenBank/DDBJ whole genome shotgun (WGS) entry which is preliminary data.</text>
</comment>
<keyword evidence="7" id="KW-1185">Reference proteome</keyword>
<keyword evidence="1" id="KW-0902">Two-component regulatory system</keyword>
<reference evidence="6 7" key="1">
    <citation type="submission" date="2014-06" db="EMBL/GenBank/DDBJ databases">
        <title>Shewanella sp. YQH10.</title>
        <authorList>
            <person name="Liu Y."/>
            <person name="Zeng R."/>
        </authorList>
    </citation>
    <scope>NUCLEOTIDE SEQUENCE [LARGE SCALE GENOMIC DNA]</scope>
    <source>
        <strain evidence="6 7">YQH10</strain>
    </source>
</reference>
<dbReference type="GO" id="GO:0000976">
    <property type="term" value="F:transcription cis-regulatory region binding"/>
    <property type="evidence" value="ECO:0007669"/>
    <property type="project" value="TreeGrafter"/>
</dbReference>
<feature type="domain" description="Response regulatory" evidence="4">
    <location>
        <begin position="3"/>
        <end position="116"/>
    </location>
</feature>
<keyword evidence="3" id="KW-0597">Phosphoprotein</keyword>
<dbReference type="FunFam" id="3.40.50.2300:FF:000051">
    <property type="entry name" value="Two-component response regulator yehT"/>
    <property type="match status" value="1"/>
</dbReference>